<dbReference type="Gene3D" id="2.60.120.260">
    <property type="entry name" value="Galactose-binding domain-like"/>
    <property type="match status" value="1"/>
</dbReference>
<evidence type="ECO:0000313" key="5">
    <source>
        <dbReference type="Proteomes" id="UP000297245"/>
    </source>
</evidence>
<keyword evidence="5" id="KW-1185">Reference proteome</keyword>
<dbReference type="EMBL" id="ML180401">
    <property type="protein sequence ID" value="THU77570.1"/>
    <property type="molecule type" value="Genomic_DNA"/>
</dbReference>
<evidence type="ECO:0008006" key="6">
    <source>
        <dbReference type="Google" id="ProtNLM"/>
    </source>
</evidence>
<feature type="chain" id="PRO_5020534180" description="Mid2 domain-containing protein" evidence="3">
    <location>
        <begin position="26"/>
        <end position="307"/>
    </location>
</feature>
<keyword evidence="2" id="KW-1133">Transmembrane helix</keyword>
<feature type="region of interest" description="Disordered" evidence="1">
    <location>
        <begin position="240"/>
        <end position="307"/>
    </location>
</feature>
<evidence type="ECO:0000256" key="2">
    <source>
        <dbReference type="SAM" id="Phobius"/>
    </source>
</evidence>
<evidence type="ECO:0000256" key="1">
    <source>
        <dbReference type="SAM" id="MobiDB-lite"/>
    </source>
</evidence>
<accession>A0A4S8KPN2</accession>
<keyword evidence="3" id="KW-0732">Signal</keyword>
<name>A0A4S8KPN2_DENBC</name>
<evidence type="ECO:0000313" key="4">
    <source>
        <dbReference type="EMBL" id="THU77570.1"/>
    </source>
</evidence>
<evidence type="ECO:0000256" key="3">
    <source>
        <dbReference type="SAM" id="SignalP"/>
    </source>
</evidence>
<feature type="compositionally biased region" description="Low complexity" evidence="1">
    <location>
        <begin position="168"/>
        <end position="192"/>
    </location>
</feature>
<protein>
    <recommendedName>
        <fullName evidence="6">Mid2 domain-containing protein</fullName>
    </recommendedName>
</protein>
<feature type="region of interest" description="Disordered" evidence="1">
    <location>
        <begin position="163"/>
        <end position="197"/>
    </location>
</feature>
<feature type="compositionally biased region" description="Polar residues" evidence="1">
    <location>
        <begin position="257"/>
        <end position="273"/>
    </location>
</feature>
<feature type="transmembrane region" description="Helical" evidence="2">
    <location>
        <begin position="205"/>
        <end position="227"/>
    </location>
</feature>
<keyword evidence="2" id="KW-0812">Transmembrane</keyword>
<keyword evidence="2" id="KW-0472">Membrane</keyword>
<organism evidence="4 5">
    <name type="scientific">Dendrothele bispora (strain CBS 962.96)</name>
    <dbReference type="NCBI Taxonomy" id="1314807"/>
    <lineage>
        <taxon>Eukaryota</taxon>
        <taxon>Fungi</taxon>
        <taxon>Dikarya</taxon>
        <taxon>Basidiomycota</taxon>
        <taxon>Agaricomycotina</taxon>
        <taxon>Agaricomycetes</taxon>
        <taxon>Agaricomycetidae</taxon>
        <taxon>Agaricales</taxon>
        <taxon>Agaricales incertae sedis</taxon>
        <taxon>Dendrothele</taxon>
    </lineage>
</organism>
<feature type="signal peptide" evidence="3">
    <location>
        <begin position="1"/>
        <end position="25"/>
    </location>
</feature>
<dbReference type="AlphaFoldDB" id="A0A4S8KPN2"/>
<gene>
    <name evidence="4" type="ORF">K435DRAFT_786640</name>
</gene>
<sequence length="307" mass="33226">MFPSRFVYLFSVTLSLLLLSKHAQAKHNVTIDNRNSSISYSGDWTFEDDYPGGATDHWTDDEDAKAEFKFTGVAIYYQVHLYPGNAPAGALLSVDNKTPEGVRLYDPRADDDEYAQQLTTAWAVENLQNGTHTLHVAFWPGDDDDEITYVTLDTIVVTVLDEQDAPHSSSTSSSATSTSSSSATSTPTSAPDTSRRDKVSQILKYTGIAIGGLAALGLIATVGPILYRRHQANKAHQNHKFVPLSGGSGSASFGSSNQQQMRSYDYSSVSNSGDPDAEANPFVARGETAYNGQPTYSHHPQGATRYG</sequence>
<proteinExistence type="predicted"/>
<dbReference type="OrthoDB" id="3234968at2759"/>
<reference evidence="4 5" key="1">
    <citation type="journal article" date="2019" name="Nat. Ecol. Evol.">
        <title>Megaphylogeny resolves global patterns of mushroom evolution.</title>
        <authorList>
            <person name="Varga T."/>
            <person name="Krizsan K."/>
            <person name="Foldi C."/>
            <person name="Dima B."/>
            <person name="Sanchez-Garcia M."/>
            <person name="Sanchez-Ramirez S."/>
            <person name="Szollosi G.J."/>
            <person name="Szarkandi J.G."/>
            <person name="Papp V."/>
            <person name="Albert L."/>
            <person name="Andreopoulos W."/>
            <person name="Angelini C."/>
            <person name="Antonin V."/>
            <person name="Barry K.W."/>
            <person name="Bougher N.L."/>
            <person name="Buchanan P."/>
            <person name="Buyck B."/>
            <person name="Bense V."/>
            <person name="Catcheside P."/>
            <person name="Chovatia M."/>
            <person name="Cooper J."/>
            <person name="Damon W."/>
            <person name="Desjardin D."/>
            <person name="Finy P."/>
            <person name="Geml J."/>
            <person name="Haridas S."/>
            <person name="Hughes K."/>
            <person name="Justo A."/>
            <person name="Karasinski D."/>
            <person name="Kautmanova I."/>
            <person name="Kiss B."/>
            <person name="Kocsube S."/>
            <person name="Kotiranta H."/>
            <person name="LaButti K.M."/>
            <person name="Lechner B.E."/>
            <person name="Liimatainen K."/>
            <person name="Lipzen A."/>
            <person name="Lukacs Z."/>
            <person name="Mihaltcheva S."/>
            <person name="Morgado L.N."/>
            <person name="Niskanen T."/>
            <person name="Noordeloos M.E."/>
            <person name="Ohm R.A."/>
            <person name="Ortiz-Santana B."/>
            <person name="Ovrebo C."/>
            <person name="Racz N."/>
            <person name="Riley R."/>
            <person name="Savchenko A."/>
            <person name="Shiryaev A."/>
            <person name="Soop K."/>
            <person name="Spirin V."/>
            <person name="Szebenyi C."/>
            <person name="Tomsovsky M."/>
            <person name="Tulloss R.E."/>
            <person name="Uehling J."/>
            <person name="Grigoriev I.V."/>
            <person name="Vagvolgyi C."/>
            <person name="Papp T."/>
            <person name="Martin F.M."/>
            <person name="Miettinen O."/>
            <person name="Hibbett D.S."/>
            <person name="Nagy L.G."/>
        </authorList>
    </citation>
    <scope>NUCLEOTIDE SEQUENCE [LARGE SCALE GENOMIC DNA]</scope>
    <source>
        <strain evidence="4 5">CBS 962.96</strain>
    </source>
</reference>
<dbReference type="Proteomes" id="UP000297245">
    <property type="component" value="Unassembled WGS sequence"/>
</dbReference>